<accession>A0A6J4RC16</accession>
<dbReference type="EMBL" id="CADCVM010000058">
    <property type="protein sequence ID" value="CAA9469893.1"/>
    <property type="molecule type" value="Genomic_DNA"/>
</dbReference>
<protein>
    <submittedName>
        <fullName evidence="2">Uncharacterized protein</fullName>
    </submittedName>
</protein>
<reference evidence="2" key="1">
    <citation type="submission" date="2020-02" db="EMBL/GenBank/DDBJ databases">
        <authorList>
            <person name="Meier V. D."/>
        </authorList>
    </citation>
    <scope>NUCLEOTIDE SEQUENCE</scope>
    <source>
        <strain evidence="2">AVDCRST_MAG05</strain>
    </source>
</reference>
<evidence type="ECO:0000313" key="2">
    <source>
        <dbReference type="EMBL" id="CAA9469893.1"/>
    </source>
</evidence>
<name>A0A6J4RC16_9ACTN</name>
<feature type="non-terminal residue" evidence="2">
    <location>
        <position position="1"/>
    </location>
</feature>
<gene>
    <name evidence="2" type="ORF">AVDCRST_MAG05-464</name>
</gene>
<feature type="region of interest" description="Disordered" evidence="1">
    <location>
        <begin position="1"/>
        <end position="51"/>
    </location>
</feature>
<feature type="compositionally biased region" description="Basic and acidic residues" evidence="1">
    <location>
        <begin position="1"/>
        <end position="31"/>
    </location>
</feature>
<sequence>AVGADRRGTVRARGGEDLRGQRTESDPDAAGRARYGLAPRCASPGSAASAV</sequence>
<organism evidence="2">
    <name type="scientific">uncultured Rubrobacteraceae bacterium</name>
    <dbReference type="NCBI Taxonomy" id="349277"/>
    <lineage>
        <taxon>Bacteria</taxon>
        <taxon>Bacillati</taxon>
        <taxon>Actinomycetota</taxon>
        <taxon>Rubrobacteria</taxon>
        <taxon>Rubrobacterales</taxon>
        <taxon>Rubrobacteraceae</taxon>
        <taxon>environmental samples</taxon>
    </lineage>
</organism>
<dbReference type="AlphaFoldDB" id="A0A6J4RC16"/>
<evidence type="ECO:0000256" key="1">
    <source>
        <dbReference type="SAM" id="MobiDB-lite"/>
    </source>
</evidence>
<feature type="non-terminal residue" evidence="2">
    <location>
        <position position="51"/>
    </location>
</feature>
<proteinExistence type="predicted"/>